<dbReference type="Gene3D" id="2.160.10.10">
    <property type="entry name" value="Hexapeptide repeat proteins"/>
    <property type="match status" value="1"/>
</dbReference>
<dbReference type="EMBL" id="CP001769">
    <property type="protein sequence ID" value="ADB42361.1"/>
    <property type="molecule type" value="Genomic_DNA"/>
</dbReference>
<dbReference type="Proteomes" id="UP000002028">
    <property type="component" value="Chromosome"/>
</dbReference>
<organism evidence="1 2">
    <name type="scientific">Spirosoma linguale (strain ATCC 33905 / DSM 74 / LMG 10896 / Claus 1)</name>
    <dbReference type="NCBI Taxonomy" id="504472"/>
    <lineage>
        <taxon>Bacteria</taxon>
        <taxon>Pseudomonadati</taxon>
        <taxon>Bacteroidota</taxon>
        <taxon>Cytophagia</taxon>
        <taxon>Cytophagales</taxon>
        <taxon>Cytophagaceae</taxon>
        <taxon>Spirosoma</taxon>
    </lineage>
</organism>
<dbReference type="Pfam" id="PF00132">
    <property type="entry name" value="Hexapep"/>
    <property type="match status" value="1"/>
</dbReference>
<evidence type="ECO:0000313" key="1">
    <source>
        <dbReference type="EMBL" id="ADB42361.1"/>
    </source>
</evidence>
<dbReference type="KEGG" id="sli:Slin_6403"/>
<dbReference type="GO" id="GO:0016740">
    <property type="term" value="F:transferase activity"/>
    <property type="evidence" value="ECO:0007669"/>
    <property type="project" value="UniProtKB-KW"/>
</dbReference>
<gene>
    <name evidence="1" type="ordered locus">Slin_6403</name>
</gene>
<sequence length="214" mass="23928">MKILRYIYKAYWMFNIKIAPVYQTWFTKLLFLMNGVKYGKNLVAEGIPFINVSLNGSFTVGDNFIMHNDKFHNSNGRREQCMFKVVNDAKLTIGNNVGMSATAIMCHQKVTIGDNVMIGGNTVIYDTDFHSLKADNRTDSKSDKSNTAKAPVKIHDNVFIGSHCTILKGVTIGECSIVGSCSVVTKSIPPYQIWAGNPARFIREIKQVYETVSL</sequence>
<keyword evidence="2" id="KW-1185">Reference proteome</keyword>
<dbReference type="PANTHER" id="PTHR23416:SF78">
    <property type="entry name" value="LIPOPOLYSACCHARIDE BIOSYNTHESIS O-ACETYL TRANSFERASE WBBJ-RELATED"/>
    <property type="match status" value="1"/>
</dbReference>
<dbReference type="InterPro" id="IPR011004">
    <property type="entry name" value="Trimer_LpxA-like_sf"/>
</dbReference>
<dbReference type="eggNOG" id="COG0110">
    <property type="taxonomic scope" value="Bacteria"/>
</dbReference>
<proteinExistence type="predicted"/>
<dbReference type="InterPro" id="IPR001451">
    <property type="entry name" value="Hexapep"/>
</dbReference>
<dbReference type="CDD" id="cd04647">
    <property type="entry name" value="LbH_MAT_like"/>
    <property type="match status" value="1"/>
</dbReference>
<evidence type="ECO:0000313" key="2">
    <source>
        <dbReference type="Proteomes" id="UP000002028"/>
    </source>
</evidence>
<protein>
    <submittedName>
        <fullName evidence="1">Transferase hexapeptide repeat containing protein</fullName>
    </submittedName>
</protein>
<dbReference type="SUPFAM" id="SSF51161">
    <property type="entry name" value="Trimeric LpxA-like enzymes"/>
    <property type="match status" value="1"/>
</dbReference>
<dbReference type="STRING" id="504472.Slin_6403"/>
<dbReference type="Pfam" id="PF14602">
    <property type="entry name" value="Hexapep_2"/>
    <property type="match status" value="1"/>
</dbReference>
<reference evidence="1 2" key="1">
    <citation type="journal article" date="2010" name="Stand. Genomic Sci.">
        <title>Complete genome sequence of Spirosoma linguale type strain (1).</title>
        <authorList>
            <person name="Lail K."/>
            <person name="Sikorski J."/>
            <person name="Saunders E."/>
            <person name="Lapidus A."/>
            <person name="Glavina Del Rio T."/>
            <person name="Copeland A."/>
            <person name="Tice H."/>
            <person name="Cheng J.-F."/>
            <person name="Lucas S."/>
            <person name="Nolan M."/>
            <person name="Bruce D."/>
            <person name="Goodwin L."/>
            <person name="Pitluck S."/>
            <person name="Ivanova N."/>
            <person name="Mavromatis K."/>
            <person name="Ovchinnikova G."/>
            <person name="Pati A."/>
            <person name="Chen A."/>
            <person name="Palaniappan K."/>
            <person name="Land M."/>
            <person name="Hauser L."/>
            <person name="Chang Y.-J."/>
            <person name="Jeffries C.D."/>
            <person name="Chain P."/>
            <person name="Brettin T."/>
            <person name="Detter J.C."/>
            <person name="Schuetze A."/>
            <person name="Rohde M."/>
            <person name="Tindall B.J."/>
            <person name="Goeker M."/>
            <person name="Bristow J."/>
            <person name="Eisen J.A."/>
            <person name="Markowitz V."/>
            <person name="Hugenholtz P."/>
            <person name="Kyrpides N.C."/>
            <person name="Klenk H.-P."/>
            <person name="Chen F."/>
        </authorList>
    </citation>
    <scope>NUCLEOTIDE SEQUENCE [LARGE SCALE GENOMIC DNA]</scope>
    <source>
        <strain evidence="2">ATCC 33905 / DSM 74 / LMG 10896 / Claus 1</strain>
    </source>
</reference>
<accession>D2QU79</accession>
<keyword evidence="1" id="KW-0808">Transferase</keyword>
<dbReference type="InterPro" id="IPR051159">
    <property type="entry name" value="Hexapeptide_acetyltransf"/>
</dbReference>
<dbReference type="PANTHER" id="PTHR23416">
    <property type="entry name" value="SIALIC ACID SYNTHASE-RELATED"/>
    <property type="match status" value="1"/>
</dbReference>
<dbReference type="RefSeq" id="WP_012930845.1">
    <property type="nucleotide sequence ID" value="NC_013730.1"/>
</dbReference>
<name>D2QU79_SPILD</name>
<dbReference type="HOGENOM" id="CLU_051638_7_1_10"/>
<dbReference type="AlphaFoldDB" id="D2QU79"/>